<evidence type="ECO:0000256" key="3">
    <source>
        <dbReference type="ARBA" id="ARBA00022448"/>
    </source>
</evidence>
<dbReference type="PROSITE" id="PS00217">
    <property type="entry name" value="SUGAR_TRANSPORT_2"/>
    <property type="match status" value="1"/>
</dbReference>
<dbReference type="PANTHER" id="PTHR48020">
    <property type="entry name" value="PROTON MYO-INOSITOL COTRANSPORTER"/>
    <property type="match status" value="1"/>
</dbReference>
<comment type="similarity">
    <text evidence="2 7">Belongs to the major facilitator superfamily. Sugar transporter (TC 2.A.1.1) family.</text>
</comment>
<feature type="transmembrane region" description="Helical" evidence="8">
    <location>
        <begin position="264"/>
        <end position="287"/>
    </location>
</feature>
<feature type="transmembrane region" description="Helical" evidence="8">
    <location>
        <begin position="184"/>
        <end position="203"/>
    </location>
</feature>
<evidence type="ECO:0000256" key="7">
    <source>
        <dbReference type="RuleBase" id="RU003346"/>
    </source>
</evidence>
<dbReference type="GO" id="GO:0022857">
    <property type="term" value="F:transmembrane transporter activity"/>
    <property type="evidence" value="ECO:0007669"/>
    <property type="project" value="InterPro"/>
</dbReference>
<feature type="transmembrane region" description="Helical" evidence="8">
    <location>
        <begin position="331"/>
        <end position="354"/>
    </location>
</feature>
<dbReference type="GO" id="GO:0005886">
    <property type="term" value="C:plasma membrane"/>
    <property type="evidence" value="ECO:0007669"/>
    <property type="project" value="UniProtKB-SubCell"/>
</dbReference>
<feature type="transmembrane region" description="Helical" evidence="8">
    <location>
        <begin position="93"/>
        <end position="114"/>
    </location>
</feature>
<feature type="transmembrane region" description="Helical" evidence="8">
    <location>
        <begin position="374"/>
        <end position="399"/>
    </location>
</feature>
<sequence>MHLTTETQASSPLTEEQTAKRMRLITLVSTIGGLCFGYDTGVISGALIFMSRDLGLSPTAEGFVTSSLLFGAAFGSLLGGALSDKHGRRKNMLWIAAFFMAGALATAMAGTFTIMLVARFVLGLAVGCASVTVPIYISELARPKQRERLVTVNELMIVTGQFLAYSVNAGIVNAYPELSGSWRLMLAIPAIPGALLWIGMLFMPESPRYFLKKGLENQARKVLGRLRSQDEIEFEVKEIKNVIAVESVRFHLMREMKKKWVRQLILIGLMIVLATRVTGVNTIMYYAPTVLKSTGLGDTAAVTAAVANGLISILATLLGLAIIGRTSRRKMFFTGQIGVTVTLILIGLCFKFFFHGEVINGVETMHGNFAGASYVILGLMLLFLIFMQGWIAPVFWLMLAEIYPLRMRGTGMGIAVFGLFIFDFIIQSVFPILLSTYGGGMTFGIFAAANIIMLILQVKFLPETQGLTLEEIEEKFRF</sequence>
<feature type="transmembrane region" description="Helical" evidence="8">
    <location>
        <begin position="120"/>
        <end position="137"/>
    </location>
</feature>
<evidence type="ECO:0000256" key="1">
    <source>
        <dbReference type="ARBA" id="ARBA00004127"/>
    </source>
</evidence>
<evidence type="ECO:0000313" key="10">
    <source>
        <dbReference type="EMBL" id="XBS68436.1"/>
    </source>
</evidence>
<feature type="transmembrane region" description="Helical" evidence="8">
    <location>
        <begin position="411"/>
        <end position="430"/>
    </location>
</feature>
<dbReference type="InterPro" id="IPR005828">
    <property type="entry name" value="MFS_sugar_transport-like"/>
</dbReference>
<feature type="transmembrane region" description="Helical" evidence="8">
    <location>
        <begin position="62"/>
        <end position="81"/>
    </location>
</feature>
<dbReference type="PANTHER" id="PTHR48020:SF12">
    <property type="entry name" value="PROTON MYO-INOSITOL COTRANSPORTER"/>
    <property type="match status" value="1"/>
</dbReference>
<feature type="transmembrane region" description="Helical" evidence="8">
    <location>
        <begin position="149"/>
        <end position="172"/>
    </location>
</feature>
<feature type="transmembrane region" description="Helical" evidence="8">
    <location>
        <begin position="299"/>
        <end position="324"/>
    </location>
</feature>
<reference evidence="10" key="1">
    <citation type="submission" date="2024-06" db="EMBL/GenBank/DDBJ databases">
        <authorList>
            <person name="Coelho C."/>
            <person name="Bento M."/>
            <person name="Garcia E."/>
            <person name="Camelo A."/>
            <person name="Brandao I."/>
            <person name="Espirito Santo C."/>
            <person name="Trovao J."/>
            <person name="Verissimo A."/>
            <person name="Costa J."/>
            <person name="Tiago I."/>
        </authorList>
    </citation>
    <scope>NUCLEOTIDE SEQUENCE</scope>
    <source>
        <strain evidence="10">KWT182</strain>
    </source>
</reference>
<proteinExistence type="inferred from homology"/>
<evidence type="ECO:0000259" key="9">
    <source>
        <dbReference type="PROSITE" id="PS50850"/>
    </source>
</evidence>
<feature type="transmembrane region" description="Helical" evidence="8">
    <location>
        <begin position="24"/>
        <end position="50"/>
    </location>
</feature>
<dbReference type="InterPro" id="IPR050814">
    <property type="entry name" value="Myo-inositol_Transporter"/>
</dbReference>
<evidence type="ECO:0000256" key="5">
    <source>
        <dbReference type="ARBA" id="ARBA00022989"/>
    </source>
</evidence>
<organism evidence="10">
    <name type="scientific">Acerihabitans sp. KWT182</name>
    <dbReference type="NCBI Taxonomy" id="3157919"/>
    <lineage>
        <taxon>Bacteria</taxon>
        <taxon>Pseudomonadati</taxon>
        <taxon>Pseudomonadota</taxon>
        <taxon>Gammaproteobacteria</taxon>
        <taxon>Enterobacterales</taxon>
        <taxon>Pectobacteriaceae</taxon>
        <taxon>Acerihabitans</taxon>
    </lineage>
</organism>
<dbReference type="SUPFAM" id="SSF103473">
    <property type="entry name" value="MFS general substrate transporter"/>
    <property type="match status" value="1"/>
</dbReference>
<dbReference type="PRINTS" id="PR00171">
    <property type="entry name" value="SUGRTRNSPORT"/>
</dbReference>
<protein>
    <submittedName>
        <fullName evidence="10">Sugar porter family MFS transporter</fullName>
    </submittedName>
</protein>
<comment type="subcellular location">
    <subcellularLocation>
        <location evidence="1">Endomembrane system</location>
        <topology evidence="1">Multi-pass membrane protein</topology>
    </subcellularLocation>
</comment>
<dbReference type="NCBIfam" id="TIGR00879">
    <property type="entry name" value="SP"/>
    <property type="match status" value="1"/>
</dbReference>
<feature type="transmembrane region" description="Helical" evidence="8">
    <location>
        <begin position="436"/>
        <end position="456"/>
    </location>
</feature>
<evidence type="ECO:0000256" key="4">
    <source>
        <dbReference type="ARBA" id="ARBA00022692"/>
    </source>
</evidence>
<dbReference type="PROSITE" id="PS50850">
    <property type="entry name" value="MFS"/>
    <property type="match status" value="1"/>
</dbReference>
<dbReference type="Gene3D" id="1.20.1250.20">
    <property type="entry name" value="MFS general substrate transporter like domains"/>
    <property type="match status" value="1"/>
</dbReference>
<accession>A0AAU7Q7Q6</accession>
<keyword evidence="6 8" id="KW-0472">Membrane</keyword>
<dbReference type="EMBL" id="CP157947">
    <property type="protein sequence ID" value="XBS68436.1"/>
    <property type="molecule type" value="Genomic_DNA"/>
</dbReference>
<gene>
    <name evidence="10" type="ORF">ABK905_17145</name>
</gene>
<feature type="domain" description="Major facilitator superfamily (MFS) profile" evidence="9">
    <location>
        <begin position="25"/>
        <end position="465"/>
    </location>
</feature>
<evidence type="ECO:0000256" key="6">
    <source>
        <dbReference type="ARBA" id="ARBA00023136"/>
    </source>
</evidence>
<evidence type="ECO:0000256" key="8">
    <source>
        <dbReference type="SAM" id="Phobius"/>
    </source>
</evidence>
<dbReference type="InterPro" id="IPR036259">
    <property type="entry name" value="MFS_trans_sf"/>
</dbReference>
<keyword evidence="3 7" id="KW-0813">Transport</keyword>
<dbReference type="InterPro" id="IPR005829">
    <property type="entry name" value="Sugar_transporter_CS"/>
</dbReference>
<name>A0AAU7Q7Q6_9GAMM</name>
<keyword evidence="4 8" id="KW-0812">Transmembrane</keyword>
<dbReference type="AlphaFoldDB" id="A0AAU7Q7Q6"/>
<dbReference type="InterPro" id="IPR020846">
    <property type="entry name" value="MFS_dom"/>
</dbReference>
<evidence type="ECO:0000256" key="2">
    <source>
        <dbReference type="ARBA" id="ARBA00010992"/>
    </source>
</evidence>
<dbReference type="Pfam" id="PF00083">
    <property type="entry name" value="Sugar_tr"/>
    <property type="match status" value="1"/>
</dbReference>
<dbReference type="InterPro" id="IPR003663">
    <property type="entry name" value="Sugar/inositol_transpt"/>
</dbReference>
<keyword evidence="5 8" id="KW-1133">Transmembrane helix</keyword>